<organism evidence="1 2">
    <name type="scientific">Thalassospira lucentensis</name>
    <dbReference type="NCBI Taxonomy" id="168935"/>
    <lineage>
        <taxon>Bacteria</taxon>
        <taxon>Pseudomonadati</taxon>
        <taxon>Pseudomonadota</taxon>
        <taxon>Alphaproteobacteria</taxon>
        <taxon>Rhodospirillales</taxon>
        <taxon>Thalassospiraceae</taxon>
        <taxon>Thalassospira</taxon>
    </lineage>
</organism>
<name>A0A3D5NE57_9PROT</name>
<reference evidence="1 2" key="1">
    <citation type="journal article" date="2018" name="Nat. Biotechnol.">
        <title>A standardized bacterial taxonomy based on genome phylogeny substantially revises the tree of life.</title>
        <authorList>
            <person name="Parks D.H."/>
            <person name="Chuvochina M."/>
            <person name="Waite D.W."/>
            <person name="Rinke C."/>
            <person name="Skarshewski A."/>
            <person name="Chaumeil P.A."/>
            <person name="Hugenholtz P."/>
        </authorList>
    </citation>
    <scope>NUCLEOTIDE SEQUENCE [LARGE SCALE GENOMIC DNA]</scope>
    <source>
        <strain evidence="1">UBA9881</strain>
    </source>
</reference>
<dbReference type="EMBL" id="DPOP01000163">
    <property type="protein sequence ID" value="HCW69647.1"/>
    <property type="molecule type" value="Genomic_DNA"/>
</dbReference>
<evidence type="ECO:0000313" key="1">
    <source>
        <dbReference type="EMBL" id="HCW69647.1"/>
    </source>
</evidence>
<gene>
    <name evidence="1" type="ORF">DHR80_21080</name>
</gene>
<protein>
    <submittedName>
        <fullName evidence="1">Uncharacterized protein</fullName>
    </submittedName>
</protein>
<comment type="caution">
    <text evidence="1">The sequence shown here is derived from an EMBL/GenBank/DDBJ whole genome shotgun (WGS) entry which is preliminary data.</text>
</comment>
<accession>A0A3D5NE57</accession>
<dbReference type="Proteomes" id="UP000264179">
    <property type="component" value="Unassembled WGS sequence"/>
</dbReference>
<proteinExistence type="predicted"/>
<evidence type="ECO:0000313" key="2">
    <source>
        <dbReference type="Proteomes" id="UP000264179"/>
    </source>
</evidence>
<dbReference type="PROSITE" id="PS51257">
    <property type="entry name" value="PROKAR_LIPOPROTEIN"/>
    <property type="match status" value="1"/>
</dbReference>
<sequence>MRILNTKNLMCVISLLAVVGCDHVSYRELVEEVNKPKSNTGVSLVSSESKSNYNQESLVRFDTSKKIPLYYISADGGEPSNDIIESYQEIENIIGDVFEDFHTLRYDLTVFRDPNFPKQNRGNGKFTSKNFYEELGIDYGIIVAEGTGYFNKEWNPDPQKMCANASSEPYSGGTEIHINSETGFYAPDTVLWVNMGNGVDMGNGKKCEWDKETVVHETAHAMGMFNHLSIFGDGPQWSPEAKKVLEIIYKNAGGTKYSDLAL</sequence>
<dbReference type="RefSeq" id="WP_276653251.1">
    <property type="nucleotide sequence ID" value="NZ_DOOG01000085.1"/>
</dbReference>
<dbReference type="AlphaFoldDB" id="A0A3D5NE57"/>